<dbReference type="GO" id="GO:0004222">
    <property type="term" value="F:metalloendopeptidase activity"/>
    <property type="evidence" value="ECO:0007669"/>
    <property type="project" value="TreeGrafter"/>
</dbReference>
<dbReference type="Proteomes" id="UP000239322">
    <property type="component" value="Unassembled WGS sequence"/>
</dbReference>
<feature type="compositionally biased region" description="Low complexity" evidence="1">
    <location>
        <begin position="52"/>
        <end position="66"/>
    </location>
</feature>
<dbReference type="Pfam" id="PF01551">
    <property type="entry name" value="Peptidase_M23"/>
    <property type="match status" value="1"/>
</dbReference>
<dbReference type="InterPro" id="IPR011055">
    <property type="entry name" value="Dup_hybrid_motif"/>
</dbReference>
<sequence>MPLPEPFPESGPIRLSPPFPDSGASAAAPGPAPSTTGAPGDVSVDLPPPAVPLAMPARPSVPLPDDVPVREPRPPQIRAGAEAAPGAGPGAPDGPWAAPAAPPSAAGGPRTGSAASADSPAGRAGGSAARPAWVAPVERYTLSAGFADAGAHWAHRHTGQDFAVDPGTTVRSIGPGRVHSVSCGGPFGVEVVVRHPGGWYAQYAHLASPGVRPGQRVTTGQAIARSGDTGNSTGPHLHFEVRLTPYAGSAVHPVRWLAEHGVLLRPVA</sequence>
<dbReference type="PANTHER" id="PTHR21666:SF270">
    <property type="entry name" value="MUREIN HYDROLASE ACTIVATOR ENVC"/>
    <property type="match status" value="1"/>
</dbReference>
<organism evidence="3 4">
    <name type="scientific">Streptomyces solincola</name>
    <dbReference type="NCBI Taxonomy" id="2100817"/>
    <lineage>
        <taxon>Bacteria</taxon>
        <taxon>Bacillati</taxon>
        <taxon>Actinomycetota</taxon>
        <taxon>Actinomycetes</taxon>
        <taxon>Kitasatosporales</taxon>
        <taxon>Streptomycetaceae</taxon>
        <taxon>Streptomyces</taxon>
    </lineage>
</organism>
<dbReference type="CDD" id="cd12797">
    <property type="entry name" value="M23_peptidase"/>
    <property type="match status" value="1"/>
</dbReference>
<feature type="compositionally biased region" description="Low complexity" evidence="1">
    <location>
        <begin position="21"/>
        <end position="41"/>
    </location>
</feature>
<name>A0A2S9Q1N4_9ACTN</name>
<reference evidence="3 4" key="1">
    <citation type="submission" date="2018-03" db="EMBL/GenBank/DDBJ databases">
        <title>Novel Streptomyces sp. from soil.</title>
        <authorList>
            <person name="Tan G.Y.A."/>
            <person name="Lee Z.Y."/>
        </authorList>
    </citation>
    <scope>NUCLEOTIDE SEQUENCE [LARGE SCALE GENOMIC DNA]</scope>
    <source>
        <strain evidence="3 4">ST5x</strain>
    </source>
</reference>
<dbReference type="EMBL" id="PVLV01000050">
    <property type="protein sequence ID" value="PRH80566.1"/>
    <property type="molecule type" value="Genomic_DNA"/>
</dbReference>
<keyword evidence="4" id="KW-1185">Reference proteome</keyword>
<accession>A0A2S9Q1N4</accession>
<evidence type="ECO:0000313" key="3">
    <source>
        <dbReference type="EMBL" id="PRH80566.1"/>
    </source>
</evidence>
<feature type="domain" description="M23ase beta-sheet core" evidence="2">
    <location>
        <begin position="156"/>
        <end position="243"/>
    </location>
</feature>
<proteinExistence type="predicted"/>
<feature type="compositionally biased region" description="Pro residues" evidence="1">
    <location>
        <begin position="1"/>
        <end position="20"/>
    </location>
</feature>
<dbReference type="SUPFAM" id="SSF51261">
    <property type="entry name" value="Duplicated hybrid motif"/>
    <property type="match status" value="1"/>
</dbReference>
<dbReference type="AlphaFoldDB" id="A0A2S9Q1N4"/>
<dbReference type="PANTHER" id="PTHR21666">
    <property type="entry name" value="PEPTIDASE-RELATED"/>
    <property type="match status" value="1"/>
</dbReference>
<comment type="caution">
    <text evidence="3">The sequence shown here is derived from an EMBL/GenBank/DDBJ whole genome shotgun (WGS) entry which is preliminary data.</text>
</comment>
<dbReference type="FunFam" id="2.70.70.10:FF:000013">
    <property type="entry name" value="Peptidase family M23"/>
    <property type="match status" value="1"/>
</dbReference>
<dbReference type="OrthoDB" id="5244067at2"/>
<dbReference type="Gene3D" id="2.70.70.10">
    <property type="entry name" value="Glucose Permease (Domain IIA)"/>
    <property type="match status" value="1"/>
</dbReference>
<evidence type="ECO:0000259" key="2">
    <source>
        <dbReference type="Pfam" id="PF01551"/>
    </source>
</evidence>
<dbReference type="InterPro" id="IPR050570">
    <property type="entry name" value="Cell_wall_metabolism_enzyme"/>
</dbReference>
<feature type="compositionally biased region" description="Low complexity" evidence="1">
    <location>
        <begin position="93"/>
        <end position="130"/>
    </location>
</feature>
<feature type="region of interest" description="Disordered" evidence="1">
    <location>
        <begin position="1"/>
        <end position="130"/>
    </location>
</feature>
<gene>
    <name evidence="3" type="ORF">C6N75_03625</name>
</gene>
<protein>
    <recommendedName>
        <fullName evidence="2">M23ase beta-sheet core domain-containing protein</fullName>
    </recommendedName>
</protein>
<evidence type="ECO:0000256" key="1">
    <source>
        <dbReference type="SAM" id="MobiDB-lite"/>
    </source>
</evidence>
<evidence type="ECO:0000313" key="4">
    <source>
        <dbReference type="Proteomes" id="UP000239322"/>
    </source>
</evidence>
<dbReference type="InterPro" id="IPR016047">
    <property type="entry name" value="M23ase_b-sheet_dom"/>
</dbReference>